<proteinExistence type="predicted"/>
<sequence length="307" mass="35021">MAQVLQTAMSCFITAFKRETMNAAESNQEGEDKSVHSDEDDFKYEEVSLVDDWSLTEEEEDLEATVKAIHDRAKAKARVATSNTYQPEAVDDFLRNFLFQTSMAKTLDCFQTEWTEMVQKGLVDAERVDVVPGIYTENQRLDSELKNAQREREEYRLAAAAAAGTLERVQRARDFHRLQHKRVVQEKNRVIEDMRRLKVQCNSYEDEVKRMNEKYRAVLRQTTLVAMERDKALGQVNNIPCCGNAGDEAINKTEEPNVKVGVYPVTQPRPPASPGLGTESIQTPLNFSLFVSLQPFAKIKKVHFISH</sequence>
<evidence type="ECO:0000313" key="3">
    <source>
        <dbReference type="Proteomes" id="UP000261640"/>
    </source>
</evidence>
<dbReference type="PANTHER" id="PTHR14604:SF3">
    <property type="entry name" value="SPERM-ASSOCIATED ANTIGEN 16 PROTEIN"/>
    <property type="match status" value="1"/>
</dbReference>
<dbReference type="AlphaFoldDB" id="A0A3Q3NL10"/>
<dbReference type="PANTHER" id="PTHR14604">
    <property type="entry name" value="WD40 REPEAT PF20"/>
    <property type="match status" value="1"/>
</dbReference>
<dbReference type="InterPro" id="IPR050995">
    <property type="entry name" value="WD-F-box_domain-protein"/>
</dbReference>
<dbReference type="InParanoid" id="A0A3Q3NL10"/>
<dbReference type="STRING" id="205130.ENSMAMP00000034109"/>
<dbReference type="Proteomes" id="UP000261640">
    <property type="component" value="Unplaced"/>
</dbReference>
<dbReference type="GO" id="GO:1990716">
    <property type="term" value="C:axonemal central apparatus"/>
    <property type="evidence" value="ECO:0007669"/>
    <property type="project" value="TreeGrafter"/>
</dbReference>
<keyword evidence="1" id="KW-0175">Coiled coil</keyword>
<evidence type="ECO:0008006" key="4">
    <source>
        <dbReference type="Google" id="ProtNLM"/>
    </source>
</evidence>
<reference evidence="2" key="1">
    <citation type="submission" date="2025-08" db="UniProtKB">
        <authorList>
            <consortium name="Ensembl"/>
        </authorList>
    </citation>
    <scope>IDENTIFICATION</scope>
</reference>
<protein>
    <recommendedName>
        <fullName evidence="4">Sperm associated antigen 16</fullName>
    </recommendedName>
</protein>
<dbReference type="GeneTree" id="ENSGT00940000155053"/>
<dbReference type="Ensembl" id="ENSMAMT00000034978.2">
    <property type="protein sequence ID" value="ENSMAMP00000034109.2"/>
    <property type="gene ID" value="ENSMAMG00000022933.2"/>
</dbReference>
<name>A0A3Q3NL10_9TELE</name>
<reference evidence="2" key="2">
    <citation type="submission" date="2025-09" db="UniProtKB">
        <authorList>
            <consortium name="Ensembl"/>
        </authorList>
    </citation>
    <scope>IDENTIFICATION</scope>
</reference>
<keyword evidence="3" id="KW-1185">Reference proteome</keyword>
<evidence type="ECO:0000256" key="1">
    <source>
        <dbReference type="SAM" id="Coils"/>
    </source>
</evidence>
<dbReference type="GO" id="GO:0035082">
    <property type="term" value="P:axoneme assembly"/>
    <property type="evidence" value="ECO:0007669"/>
    <property type="project" value="TreeGrafter"/>
</dbReference>
<evidence type="ECO:0000313" key="2">
    <source>
        <dbReference type="Ensembl" id="ENSMAMP00000034109.2"/>
    </source>
</evidence>
<organism evidence="2 3">
    <name type="scientific">Mastacembelus armatus</name>
    <name type="common">zig-zag eel</name>
    <dbReference type="NCBI Taxonomy" id="205130"/>
    <lineage>
        <taxon>Eukaryota</taxon>
        <taxon>Metazoa</taxon>
        <taxon>Chordata</taxon>
        <taxon>Craniata</taxon>
        <taxon>Vertebrata</taxon>
        <taxon>Euteleostomi</taxon>
        <taxon>Actinopterygii</taxon>
        <taxon>Neopterygii</taxon>
        <taxon>Teleostei</taxon>
        <taxon>Neoteleostei</taxon>
        <taxon>Acanthomorphata</taxon>
        <taxon>Anabantaria</taxon>
        <taxon>Synbranchiformes</taxon>
        <taxon>Mastacembelidae</taxon>
        <taxon>Mastacembelus</taxon>
    </lineage>
</organism>
<feature type="coiled-coil region" evidence="1">
    <location>
        <begin position="138"/>
        <end position="221"/>
    </location>
</feature>
<accession>A0A3Q3NL10</accession>